<comment type="caution">
    <text evidence="3">The sequence shown here is derived from an EMBL/GenBank/DDBJ whole genome shotgun (WGS) entry which is preliminary data.</text>
</comment>
<dbReference type="Proteomes" id="UP000283509">
    <property type="component" value="Unassembled WGS sequence"/>
</dbReference>
<evidence type="ECO:0000313" key="4">
    <source>
        <dbReference type="Proteomes" id="UP000283509"/>
    </source>
</evidence>
<keyword evidence="1" id="KW-0728">SH3 domain</keyword>
<dbReference type="InterPro" id="IPR036028">
    <property type="entry name" value="SH3-like_dom_sf"/>
</dbReference>
<dbReference type="InterPro" id="IPR001452">
    <property type="entry name" value="SH3_domain"/>
</dbReference>
<evidence type="ECO:0000256" key="1">
    <source>
        <dbReference type="ARBA" id="ARBA00022443"/>
    </source>
</evidence>
<keyword evidence="4" id="KW-1185">Reference proteome</keyword>
<accession>A0A3R7M5V7</accession>
<dbReference type="GO" id="GO:0005543">
    <property type="term" value="F:phospholipid binding"/>
    <property type="evidence" value="ECO:0007669"/>
    <property type="project" value="TreeGrafter"/>
</dbReference>
<protein>
    <submittedName>
        <fullName evidence="3">Putative myc box-dependent-interacting protein 1 isoform X2</fullName>
    </submittedName>
</protein>
<gene>
    <name evidence="3" type="ORF">C7M84_007775</name>
</gene>
<proteinExistence type="predicted"/>
<dbReference type="EMBL" id="QCYY01001993">
    <property type="protein sequence ID" value="ROT73773.1"/>
    <property type="molecule type" value="Genomic_DNA"/>
</dbReference>
<dbReference type="Pfam" id="PF00018">
    <property type="entry name" value="SH3_1"/>
    <property type="match status" value="1"/>
</dbReference>
<reference evidence="3 4" key="1">
    <citation type="submission" date="2018-04" db="EMBL/GenBank/DDBJ databases">
        <authorList>
            <person name="Zhang X."/>
            <person name="Yuan J."/>
            <person name="Li F."/>
            <person name="Xiang J."/>
        </authorList>
    </citation>
    <scope>NUCLEOTIDE SEQUENCE [LARGE SCALE GENOMIC DNA]</scope>
    <source>
        <tissue evidence="3">Muscle</tissue>
    </source>
</reference>
<reference evidence="3 4" key="2">
    <citation type="submission" date="2019-01" db="EMBL/GenBank/DDBJ databases">
        <title>The decoding of complex shrimp genome reveals the adaptation for benthos swimmer, frequently molting mechanism and breeding impact on genome.</title>
        <authorList>
            <person name="Sun Y."/>
            <person name="Gao Y."/>
            <person name="Yu Y."/>
        </authorList>
    </citation>
    <scope>NUCLEOTIDE SEQUENCE [LARGE SCALE GENOMIC DNA]</scope>
    <source>
        <tissue evidence="3">Muscle</tissue>
    </source>
</reference>
<dbReference type="OrthoDB" id="446293at2759"/>
<organism evidence="3 4">
    <name type="scientific">Penaeus vannamei</name>
    <name type="common">Whiteleg shrimp</name>
    <name type="synonym">Litopenaeus vannamei</name>
    <dbReference type="NCBI Taxonomy" id="6689"/>
    <lineage>
        <taxon>Eukaryota</taxon>
        <taxon>Metazoa</taxon>
        <taxon>Ecdysozoa</taxon>
        <taxon>Arthropoda</taxon>
        <taxon>Crustacea</taxon>
        <taxon>Multicrustacea</taxon>
        <taxon>Malacostraca</taxon>
        <taxon>Eumalacostraca</taxon>
        <taxon>Eucarida</taxon>
        <taxon>Decapoda</taxon>
        <taxon>Dendrobranchiata</taxon>
        <taxon>Penaeoidea</taxon>
        <taxon>Penaeidae</taxon>
        <taxon>Penaeus</taxon>
    </lineage>
</organism>
<evidence type="ECO:0000313" key="3">
    <source>
        <dbReference type="EMBL" id="ROT73773.1"/>
    </source>
</evidence>
<dbReference type="Gene3D" id="2.30.30.40">
    <property type="entry name" value="SH3 Domains"/>
    <property type="match status" value="2"/>
</dbReference>
<dbReference type="AlphaFoldDB" id="A0A3R7M5V7"/>
<dbReference type="STRING" id="6689.A0A3R7M5V7"/>
<sequence length="168" mass="19140">MAETHSEQIYDIPVGATTDNLPPGVLYRVRATYKYTREDVDEISFEVGDVIQVVEYDDPEEQFWGIGVIGVLLGYFRGNWGPFGGSRAKTWTRSASKWVTSSRWWSTTTLKSRGNWGFWGVIGVLLGVTREDMDEISFEVGDVIQVVEYDDPEEQVSRRQLGSHIWPL</sequence>
<feature type="domain" description="SH3" evidence="2">
    <location>
        <begin position="30"/>
        <end position="58"/>
    </location>
</feature>
<dbReference type="InterPro" id="IPR003005">
    <property type="entry name" value="Amphiphysin"/>
</dbReference>
<dbReference type="SUPFAM" id="SSF50044">
    <property type="entry name" value="SH3-domain"/>
    <property type="match status" value="1"/>
</dbReference>
<name>A0A3R7M5V7_PENVA</name>
<evidence type="ECO:0000259" key="2">
    <source>
        <dbReference type="Pfam" id="PF00018"/>
    </source>
</evidence>
<dbReference type="GO" id="GO:0005886">
    <property type="term" value="C:plasma membrane"/>
    <property type="evidence" value="ECO:0007669"/>
    <property type="project" value="TreeGrafter"/>
</dbReference>
<dbReference type="PANTHER" id="PTHR46514:SF3">
    <property type="entry name" value="AMPHIPHYSIN"/>
    <property type="match status" value="1"/>
</dbReference>
<dbReference type="PANTHER" id="PTHR46514">
    <property type="entry name" value="AMPHIPHYSIN"/>
    <property type="match status" value="1"/>
</dbReference>